<dbReference type="OrthoDB" id="6432595at2759"/>
<organism evidence="2 3">
    <name type="scientific">Nephila pilipes</name>
    <name type="common">Giant wood spider</name>
    <name type="synonym">Nephila maculata</name>
    <dbReference type="NCBI Taxonomy" id="299642"/>
    <lineage>
        <taxon>Eukaryota</taxon>
        <taxon>Metazoa</taxon>
        <taxon>Ecdysozoa</taxon>
        <taxon>Arthropoda</taxon>
        <taxon>Chelicerata</taxon>
        <taxon>Arachnida</taxon>
        <taxon>Araneae</taxon>
        <taxon>Araneomorphae</taxon>
        <taxon>Entelegynae</taxon>
        <taxon>Araneoidea</taxon>
        <taxon>Nephilidae</taxon>
        <taxon>Nephila</taxon>
    </lineage>
</organism>
<feature type="region of interest" description="Disordered" evidence="1">
    <location>
        <begin position="24"/>
        <end position="44"/>
    </location>
</feature>
<proteinExistence type="predicted"/>
<accession>A0A8X6PAH6</accession>
<dbReference type="Proteomes" id="UP000887013">
    <property type="component" value="Unassembled WGS sequence"/>
</dbReference>
<dbReference type="AlphaFoldDB" id="A0A8X6PAH6"/>
<protein>
    <submittedName>
        <fullName evidence="2">Uncharacterized protein</fullName>
    </submittedName>
</protein>
<keyword evidence="3" id="KW-1185">Reference proteome</keyword>
<gene>
    <name evidence="2" type="primary">AVEN_81846_1</name>
    <name evidence="2" type="ORF">NPIL_53611</name>
</gene>
<comment type="caution">
    <text evidence="2">The sequence shown here is derived from an EMBL/GenBank/DDBJ whole genome shotgun (WGS) entry which is preliminary data.</text>
</comment>
<reference evidence="2" key="1">
    <citation type="submission" date="2020-08" db="EMBL/GenBank/DDBJ databases">
        <title>Multicomponent nature underlies the extraordinary mechanical properties of spider dragline silk.</title>
        <authorList>
            <person name="Kono N."/>
            <person name="Nakamura H."/>
            <person name="Mori M."/>
            <person name="Yoshida Y."/>
            <person name="Ohtoshi R."/>
            <person name="Malay A.D."/>
            <person name="Moran D.A.P."/>
            <person name="Tomita M."/>
            <person name="Numata K."/>
            <person name="Arakawa K."/>
        </authorList>
    </citation>
    <scope>NUCLEOTIDE SEQUENCE</scope>
</reference>
<dbReference type="EMBL" id="BMAW01018810">
    <property type="protein sequence ID" value="GFT60309.1"/>
    <property type="molecule type" value="Genomic_DNA"/>
</dbReference>
<evidence type="ECO:0000256" key="1">
    <source>
        <dbReference type="SAM" id="MobiDB-lite"/>
    </source>
</evidence>
<sequence>MSQRESLTTSGLHTMERFIKGEAVNYQQPPRMPIDMSEAHDDTTLDGCNINMPPLSDISLAGSEINVV</sequence>
<evidence type="ECO:0000313" key="2">
    <source>
        <dbReference type="EMBL" id="GFT60309.1"/>
    </source>
</evidence>
<evidence type="ECO:0000313" key="3">
    <source>
        <dbReference type="Proteomes" id="UP000887013"/>
    </source>
</evidence>
<name>A0A8X6PAH6_NEPPI</name>